<evidence type="ECO:0000313" key="7">
    <source>
        <dbReference type="EMBL" id="PSJ81308.1"/>
    </source>
</evidence>
<dbReference type="AlphaFoldDB" id="A0A2P7U2V2"/>
<dbReference type="EMBL" id="PXYY01000004">
    <property type="protein sequence ID" value="PSJ81308.1"/>
    <property type="molecule type" value="Genomic_DNA"/>
</dbReference>
<dbReference type="PROSITE" id="PS51198">
    <property type="entry name" value="UVRD_HELICASE_ATP_BIND"/>
    <property type="match status" value="1"/>
</dbReference>
<keyword evidence="1 5" id="KW-0547">Nucleotide-binding</keyword>
<dbReference type="GO" id="GO:0000725">
    <property type="term" value="P:recombinational repair"/>
    <property type="evidence" value="ECO:0007669"/>
    <property type="project" value="TreeGrafter"/>
</dbReference>
<dbReference type="Pfam" id="PF00580">
    <property type="entry name" value="UvrD-helicase"/>
    <property type="match status" value="1"/>
</dbReference>
<dbReference type="OrthoDB" id="5298826at2"/>
<comment type="caution">
    <text evidence="7">The sequence shown here is derived from an EMBL/GenBank/DDBJ whole genome shotgun (WGS) entry which is preliminary data.</text>
</comment>
<evidence type="ECO:0000256" key="1">
    <source>
        <dbReference type="ARBA" id="ARBA00022741"/>
    </source>
</evidence>
<dbReference type="InterPro" id="IPR027417">
    <property type="entry name" value="P-loop_NTPase"/>
</dbReference>
<organism evidence="7 8">
    <name type="scientific">Neisseria iguanae</name>
    <dbReference type="NCBI Taxonomy" id="90242"/>
    <lineage>
        <taxon>Bacteria</taxon>
        <taxon>Pseudomonadati</taxon>
        <taxon>Pseudomonadota</taxon>
        <taxon>Betaproteobacteria</taxon>
        <taxon>Neisseriales</taxon>
        <taxon>Neisseriaceae</taxon>
        <taxon>Neisseria</taxon>
    </lineage>
</organism>
<evidence type="ECO:0000256" key="2">
    <source>
        <dbReference type="ARBA" id="ARBA00022801"/>
    </source>
</evidence>
<feature type="binding site" evidence="5">
    <location>
        <begin position="135"/>
        <end position="142"/>
    </location>
    <ligand>
        <name>ATP</name>
        <dbReference type="ChEBI" id="CHEBI:30616"/>
    </ligand>
</feature>
<keyword evidence="2 5" id="KW-0378">Hydrolase</keyword>
<evidence type="ECO:0000256" key="4">
    <source>
        <dbReference type="ARBA" id="ARBA00022840"/>
    </source>
</evidence>
<dbReference type="PANTHER" id="PTHR11070:SF63">
    <property type="entry name" value="DNA HELICASE IV"/>
    <property type="match status" value="1"/>
</dbReference>
<dbReference type="GO" id="GO:0005524">
    <property type="term" value="F:ATP binding"/>
    <property type="evidence" value="ECO:0007669"/>
    <property type="project" value="UniProtKB-UniRule"/>
</dbReference>
<dbReference type="Proteomes" id="UP000241868">
    <property type="component" value="Unassembled WGS sequence"/>
</dbReference>
<keyword evidence="4 5" id="KW-0067">ATP-binding</keyword>
<dbReference type="GO" id="GO:0005829">
    <property type="term" value="C:cytosol"/>
    <property type="evidence" value="ECO:0007669"/>
    <property type="project" value="TreeGrafter"/>
</dbReference>
<dbReference type="GO" id="GO:0043138">
    <property type="term" value="F:3'-5' DNA helicase activity"/>
    <property type="evidence" value="ECO:0007669"/>
    <property type="project" value="TreeGrafter"/>
</dbReference>
<sequence>MGLDKQLKKPSTSKASDDPLFDLLKQSRSLWVRFASRICSTHFLDALKKSFDLGFRQGNDAPRELRIRYQDNVSLPENGFDESIYGPEKFAVTDSLKRQMIDDTQKAADAGLVSMPSDSQWEMIFSDHPASSVVAGAGSGKSTTLVLRVVFMVCYLKIDINEIQLISFTRASCEELREKIKKVFSFKEWQNVIDLNEDELDKQLKRLVRTFHSALYALSCRQYQNFEIFEFLGNNEAQDGFNPLFASKLTDEQREVVLEAYRNCFYDVAKFRNAIVKLYKKTILTKKLKLADSGKDYNNQMLKIASDRDFLLTETVNKLWKKDFERAGLDIDLVPKPLGYYDGHLFYCNAMIKTDKQDIPLFISLRGRKNNQEITTDNEELLKQVKTIPIALMMKKNIVLQYIATEYLHVQTSDVLEKLKSALKFAEGNEIPKEAPRFEFQLEGDISKTSIEEALLTEANFIENLGMEVPDAIKRIFEKKIFRQSYDEYQFATALFHFIPYLGKTLSENKIVLFNHLFLRGANDENGLPQNCRQLFNFKHLLIDEFQDISPQIVNWIKAIHRKLVSNGYAPSIMAIGDDWQSIYGWRGSAPELFINFHKYFPVHRDLGGKPAYYQMMHNYRSLEPILRDAEKILRPVKNKIDKKAIAVKENDTGCLGVQLITGIDFKMDKDIQSIADQIIEEKNWVSNLPNKDKNQVMILSRTRDVRDRVVDELKWRGSLAGIKQYTFHQSKGLQAEVAILCGDTRYDLNHRFRNAVYEVSGIFNQTYDEAATDEIYRLAYVAATRGIRRVIWFVDDAQSTGASFQLKPHQ</sequence>
<feature type="domain" description="UvrD-like helicase ATP-binding" evidence="6">
    <location>
        <begin position="114"/>
        <end position="623"/>
    </location>
</feature>
<dbReference type="InterPro" id="IPR014016">
    <property type="entry name" value="UvrD-like_ATP-bd"/>
</dbReference>
<evidence type="ECO:0000256" key="3">
    <source>
        <dbReference type="ARBA" id="ARBA00022806"/>
    </source>
</evidence>
<keyword evidence="3 5" id="KW-0347">Helicase</keyword>
<dbReference type="SUPFAM" id="SSF52540">
    <property type="entry name" value="P-loop containing nucleoside triphosphate hydrolases"/>
    <property type="match status" value="1"/>
</dbReference>
<proteinExistence type="predicted"/>
<name>A0A2P7U2V2_9NEIS</name>
<evidence type="ECO:0000259" key="6">
    <source>
        <dbReference type="PROSITE" id="PS51198"/>
    </source>
</evidence>
<evidence type="ECO:0000256" key="5">
    <source>
        <dbReference type="PROSITE-ProRule" id="PRU00560"/>
    </source>
</evidence>
<dbReference type="GO" id="GO:0003677">
    <property type="term" value="F:DNA binding"/>
    <property type="evidence" value="ECO:0007669"/>
    <property type="project" value="InterPro"/>
</dbReference>
<reference evidence="7 8" key="1">
    <citation type="submission" date="2018-03" db="EMBL/GenBank/DDBJ databases">
        <title>Neisseria weixii sp. nov., isolated from the intestinal contents of Tibetan Plateau pika (Ochotona curzoniae) in Yushu, Qinghai Province, China.</title>
        <authorList>
            <person name="Gui Z."/>
        </authorList>
    </citation>
    <scope>NUCLEOTIDE SEQUENCE [LARGE SCALE GENOMIC DNA]</scope>
    <source>
        <strain evidence="7 8">ATCC 51483</strain>
    </source>
</reference>
<dbReference type="PANTHER" id="PTHR11070">
    <property type="entry name" value="UVRD / RECB / PCRA DNA HELICASE FAMILY MEMBER"/>
    <property type="match status" value="1"/>
</dbReference>
<accession>A0A2P7U2V2</accession>
<dbReference type="InterPro" id="IPR000212">
    <property type="entry name" value="DNA_helicase_UvrD/REP"/>
</dbReference>
<evidence type="ECO:0000313" key="8">
    <source>
        <dbReference type="Proteomes" id="UP000241868"/>
    </source>
</evidence>
<protein>
    <recommendedName>
        <fullName evidence="6">UvrD-like helicase ATP-binding domain-containing protein</fullName>
    </recommendedName>
</protein>
<dbReference type="GO" id="GO:0016787">
    <property type="term" value="F:hydrolase activity"/>
    <property type="evidence" value="ECO:0007669"/>
    <property type="project" value="UniProtKB-UniRule"/>
</dbReference>
<dbReference type="Gene3D" id="3.40.50.300">
    <property type="entry name" value="P-loop containing nucleotide triphosphate hydrolases"/>
    <property type="match status" value="3"/>
</dbReference>
<gene>
    <name evidence="7" type="ORF">C7N83_01120</name>
</gene>
<keyword evidence="8" id="KW-1185">Reference proteome</keyword>